<proteinExistence type="predicted"/>
<keyword evidence="2" id="KW-1185">Reference proteome</keyword>
<evidence type="ECO:0000313" key="1">
    <source>
        <dbReference type="EMBL" id="EPT05351.1"/>
    </source>
</evidence>
<dbReference type="HOGENOM" id="CLU_047037_0_1_1"/>
<dbReference type="eggNOG" id="KOG2342">
    <property type="taxonomic scope" value="Eukaryota"/>
</dbReference>
<dbReference type="GO" id="GO:0007030">
    <property type="term" value="P:Golgi organization"/>
    <property type="evidence" value="ECO:0007669"/>
    <property type="project" value="TreeGrafter"/>
</dbReference>
<dbReference type="Pfam" id="PF05742">
    <property type="entry name" value="TANGO2"/>
    <property type="match status" value="1"/>
</dbReference>
<dbReference type="EMBL" id="KE504124">
    <property type="protein sequence ID" value="EPT05351.1"/>
    <property type="molecule type" value="Genomic_DNA"/>
</dbReference>
<dbReference type="Proteomes" id="UP000015241">
    <property type="component" value="Unassembled WGS sequence"/>
</dbReference>
<dbReference type="PANTHER" id="PTHR17985">
    <property type="entry name" value="SER/THR-RICH PROTEIN T10 IN DGCR REGION"/>
    <property type="match status" value="1"/>
</dbReference>
<accession>S8FW66</accession>
<dbReference type="InParanoid" id="S8FW66"/>
<gene>
    <name evidence="1" type="ORF">FOMPIDRAFT_1021602</name>
</gene>
<protein>
    <recommendedName>
        <fullName evidence="3">DUF833-domain-containing protein</fullName>
    </recommendedName>
</protein>
<sequence>MCVAFWSLKHPVYSLILCSNRDEYLSRPTANAHFHSFEPIGHAEDEERKVLSGRDILAGGTWAGVNRSGRVALLTNITEPPAKYTSSRGELTSSFLLPRTPAARLHNEVDRLVSENGTFAGFNLLLLAPRIEHVEGGYRVHFDAALVTNSGGGGTITARDLSEAERRCGGLSNGIDSAGADEWPKVKKGRQALQALLETAADGMSEPQLVERLFELLTWTCDPAPVDRAALRNTIQADPIVAKWQVTPSSDPKEYYGTRLATVLLIRRDGSVCFVERDVWMLDLHGDVMKADAKNQQRVFHFQLDLDTRSDCP</sequence>
<evidence type="ECO:0008006" key="3">
    <source>
        <dbReference type="Google" id="ProtNLM"/>
    </source>
</evidence>
<reference evidence="1 2" key="1">
    <citation type="journal article" date="2012" name="Science">
        <title>The Paleozoic origin of enzymatic lignin decomposition reconstructed from 31 fungal genomes.</title>
        <authorList>
            <person name="Floudas D."/>
            <person name="Binder M."/>
            <person name="Riley R."/>
            <person name="Barry K."/>
            <person name="Blanchette R.A."/>
            <person name="Henrissat B."/>
            <person name="Martinez A.T."/>
            <person name="Otillar R."/>
            <person name="Spatafora J.W."/>
            <person name="Yadav J.S."/>
            <person name="Aerts A."/>
            <person name="Benoit I."/>
            <person name="Boyd A."/>
            <person name="Carlson A."/>
            <person name="Copeland A."/>
            <person name="Coutinho P.M."/>
            <person name="de Vries R.P."/>
            <person name="Ferreira P."/>
            <person name="Findley K."/>
            <person name="Foster B."/>
            <person name="Gaskell J."/>
            <person name="Glotzer D."/>
            <person name="Gorecki P."/>
            <person name="Heitman J."/>
            <person name="Hesse C."/>
            <person name="Hori C."/>
            <person name="Igarashi K."/>
            <person name="Jurgens J.A."/>
            <person name="Kallen N."/>
            <person name="Kersten P."/>
            <person name="Kohler A."/>
            <person name="Kuees U."/>
            <person name="Kumar T.K.A."/>
            <person name="Kuo A."/>
            <person name="LaButti K."/>
            <person name="Larrondo L.F."/>
            <person name="Lindquist E."/>
            <person name="Ling A."/>
            <person name="Lombard V."/>
            <person name="Lucas S."/>
            <person name="Lundell T."/>
            <person name="Martin R."/>
            <person name="McLaughlin D.J."/>
            <person name="Morgenstern I."/>
            <person name="Morin E."/>
            <person name="Murat C."/>
            <person name="Nagy L.G."/>
            <person name="Nolan M."/>
            <person name="Ohm R.A."/>
            <person name="Patyshakuliyeva A."/>
            <person name="Rokas A."/>
            <person name="Ruiz-Duenas F.J."/>
            <person name="Sabat G."/>
            <person name="Salamov A."/>
            <person name="Samejima M."/>
            <person name="Schmutz J."/>
            <person name="Slot J.C."/>
            <person name="St John F."/>
            <person name="Stenlid J."/>
            <person name="Sun H."/>
            <person name="Sun S."/>
            <person name="Syed K."/>
            <person name="Tsang A."/>
            <person name="Wiebenga A."/>
            <person name="Young D."/>
            <person name="Pisabarro A."/>
            <person name="Eastwood D.C."/>
            <person name="Martin F."/>
            <person name="Cullen D."/>
            <person name="Grigoriev I.V."/>
            <person name="Hibbett D.S."/>
        </authorList>
    </citation>
    <scope>NUCLEOTIDE SEQUENCE</scope>
    <source>
        <strain evidence="2">FP-58527</strain>
    </source>
</reference>
<dbReference type="GO" id="GO:0005794">
    <property type="term" value="C:Golgi apparatus"/>
    <property type="evidence" value="ECO:0007669"/>
    <property type="project" value="TreeGrafter"/>
</dbReference>
<evidence type="ECO:0000313" key="2">
    <source>
        <dbReference type="Proteomes" id="UP000015241"/>
    </source>
</evidence>
<dbReference type="AlphaFoldDB" id="S8FW66"/>
<dbReference type="OrthoDB" id="191601at2759"/>
<name>S8FW66_FOMSC</name>
<dbReference type="PANTHER" id="PTHR17985:SF8">
    <property type="entry name" value="TRANSPORT AND GOLGI ORGANIZATION PROTEIN 2 HOMOLOG"/>
    <property type="match status" value="1"/>
</dbReference>
<organism evidence="1 2">
    <name type="scientific">Fomitopsis schrenkii</name>
    <name type="common">Brown rot fungus</name>
    <dbReference type="NCBI Taxonomy" id="2126942"/>
    <lineage>
        <taxon>Eukaryota</taxon>
        <taxon>Fungi</taxon>
        <taxon>Dikarya</taxon>
        <taxon>Basidiomycota</taxon>
        <taxon>Agaricomycotina</taxon>
        <taxon>Agaricomycetes</taxon>
        <taxon>Polyporales</taxon>
        <taxon>Fomitopsis</taxon>
    </lineage>
</organism>
<dbReference type="GO" id="GO:0009306">
    <property type="term" value="P:protein secretion"/>
    <property type="evidence" value="ECO:0007669"/>
    <property type="project" value="TreeGrafter"/>
</dbReference>
<dbReference type="InterPro" id="IPR008551">
    <property type="entry name" value="TANGO2"/>
</dbReference>